<evidence type="ECO:0000313" key="4">
    <source>
        <dbReference type="Proteomes" id="UP000604046"/>
    </source>
</evidence>
<feature type="region of interest" description="Disordered" evidence="1">
    <location>
        <begin position="820"/>
        <end position="843"/>
    </location>
</feature>
<keyword evidence="4" id="KW-1185">Reference proteome</keyword>
<feature type="region of interest" description="Disordered" evidence="1">
    <location>
        <begin position="772"/>
        <end position="793"/>
    </location>
</feature>
<dbReference type="InterPro" id="IPR043153">
    <property type="entry name" value="DENN_C"/>
</dbReference>
<dbReference type="OrthoDB" id="443355at2759"/>
<feature type="region of interest" description="Disordered" evidence="1">
    <location>
        <begin position="877"/>
        <end position="923"/>
    </location>
</feature>
<dbReference type="PROSITE" id="PS50211">
    <property type="entry name" value="DENN"/>
    <property type="match status" value="1"/>
</dbReference>
<dbReference type="AlphaFoldDB" id="A0A812RHC7"/>
<dbReference type="GO" id="GO:0032483">
    <property type="term" value="P:regulation of Rab protein signal transduction"/>
    <property type="evidence" value="ECO:0007669"/>
    <property type="project" value="TreeGrafter"/>
</dbReference>
<dbReference type="PANTHER" id="PTHR12296">
    <property type="entry name" value="DENN DOMAIN-CONTAINING PROTEIN 4"/>
    <property type="match status" value="1"/>
</dbReference>
<dbReference type="InterPro" id="IPR051696">
    <property type="entry name" value="DENN_Domain_GEFs"/>
</dbReference>
<dbReference type="Pfam" id="PF02141">
    <property type="entry name" value="DENN"/>
    <property type="match status" value="1"/>
</dbReference>
<organism evidence="3 4">
    <name type="scientific">Symbiodinium natans</name>
    <dbReference type="NCBI Taxonomy" id="878477"/>
    <lineage>
        <taxon>Eukaryota</taxon>
        <taxon>Sar</taxon>
        <taxon>Alveolata</taxon>
        <taxon>Dinophyceae</taxon>
        <taxon>Suessiales</taxon>
        <taxon>Symbiodiniaceae</taxon>
        <taxon>Symbiodinium</taxon>
    </lineage>
</organism>
<evidence type="ECO:0000313" key="3">
    <source>
        <dbReference type="EMBL" id="CAE7442014.1"/>
    </source>
</evidence>
<proteinExistence type="predicted"/>
<dbReference type="InterPro" id="IPR037516">
    <property type="entry name" value="Tripartite_DENN"/>
</dbReference>
<feature type="region of interest" description="Disordered" evidence="1">
    <location>
        <begin position="190"/>
        <end position="225"/>
    </location>
</feature>
<dbReference type="EMBL" id="CAJNDS010002342">
    <property type="protein sequence ID" value="CAE7442014.1"/>
    <property type="molecule type" value="Genomic_DNA"/>
</dbReference>
<evidence type="ECO:0000259" key="2">
    <source>
        <dbReference type="PROSITE" id="PS50211"/>
    </source>
</evidence>
<feature type="domain" description="UDENN" evidence="2">
    <location>
        <begin position="1"/>
        <end position="258"/>
    </location>
</feature>
<dbReference type="SMART" id="SM00799">
    <property type="entry name" value="DENN"/>
    <property type="match status" value="1"/>
</dbReference>
<gene>
    <name evidence="3" type="primary">SCD1</name>
    <name evidence="3" type="ORF">SNAT2548_LOCUS24033</name>
</gene>
<protein>
    <submittedName>
        <fullName evidence="3">SCD1 protein</fullName>
    </submittedName>
</protein>
<dbReference type="Proteomes" id="UP000604046">
    <property type="component" value="Unassembled WGS sequence"/>
</dbReference>
<sequence length="1177" mass="131570">MFFDMPTPLNHHTMVTLTAGLREVTLLDPSGATRDFSFRPLVACLSEKRLAQLFVLVLLERKVVLTSKELSHALLAAVLEVLRALIFPFEWEHTYIPILPASLRWTLESPAPFLMGVPGGVSAPELPEDVVLFDLDTGRTIPDKPQTPTIPKYLEQCMARLRTAHQWEQRDPNKDYWKKFHTVRFAIGKARHPSSETKAPESPSSSRGRHRRSLSSTSCDSAEESEGALSLHSSGLLSGSLGPVWSEDQERGFRQKVSSLFLEAMILLLHRSEAISDRAPPSQDPEDKATSALLEDLARTNAWERFVALPASSPRRQLFDQAVGLFRFWSQEPPDSRKPFVETLRDWITRLYEPPRLVCMNEAAPLPSCDLQPQTPVRKLLQQRLFSMRPKRSRFEPVGSLRLAELAEEVAAASPGSPEDSDDEGCVGLPRSLRLRIPEFVSVRSTPDEKELSSRHLPESAARLFAAAMPPALLELQELRELAQQGDFPKDFSWIDGSALSQKAKQENLRPRLPHFLAHLVMGELQPAPMGEEAPATAPHAELAATCSVHGLREVRTRCGCGWFGSFWDALAAMILSTRRREELSYCCVRCNHCGAEQEPVFTLRKRLPRAVIDRSTSELSLNVQGDAQGQIQLLTLEECLRRIQDRHLADLRTEEELLEEDPQVYWCLQVFFGLRSEVFWRRGRCSAVRLSSTSFQTLCRSYISPEQRQKGIEEHRKHSESFPGAILSDSRGGNANISSKAAVMLPCGLERQVSEELGLGELCHKVSSRRHAGSDVAGPLPSPHGDLEGDSRGSFRLERLSGRRTTLVNLDDIPEALAHRQAGDESDVSSPSARGDDASPEDVQVPEVSFVHLCVEAQAAPRLVPRPPAVHRRLEGDWSEAADETPSTSKEAPKPRVRPKVRPQPRRNASPKRKPIAKEQKSAAAVSRAELNMADNLVTWELQRSDTQWSTALVAVVSDIYAPKTCQDHSDRETGKPTNYLTERRSWQVEEGGGLGHVSEMYPGKIMPPLVKNEPGIKPDPVGQAAFWQSDATACEEGGLRAARCSFFAFRLGPAGWESRQASCFVPYGTGGQIRKLSGGGSRRQDEEEGEEKMQTKGLREAVRTAPFPRKEQLAWAHIAMPHVQETGGTVFLAQNFEVAHLLWCTRRIDGKYCTFHKYWPDNNHLLWHYLDFSDS</sequence>
<comment type="caution">
    <text evidence="3">The sequence shown here is derived from an EMBL/GenBank/DDBJ whole genome shotgun (WGS) entry which is preliminary data.</text>
</comment>
<evidence type="ECO:0000256" key="1">
    <source>
        <dbReference type="SAM" id="MobiDB-lite"/>
    </source>
</evidence>
<dbReference type="InterPro" id="IPR001194">
    <property type="entry name" value="cDENN_dom"/>
</dbReference>
<reference evidence="3" key="1">
    <citation type="submission" date="2021-02" db="EMBL/GenBank/DDBJ databases">
        <authorList>
            <person name="Dougan E. K."/>
            <person name="Rhodes N."/>
            <person name="Thang M."/>
            <person name="Chan C."/>
        </authorList>
    </citation>
    <scope>NUCLEOTIDE SEQUENCE</scope>
</reference>
<dbReference type="PANTHER" id="PTHR12296:SF21">
    <property type="entry name" value="DENN DOMAIN-CONTAINING PROTEIN 3"/>
    <property type="match status" value="1"/>
</dbReference>
<name>A0A812RHC7_9DINO</name>
<accession>A0A812RHC7</accession>
<dbReference type="Gene3D" id="3.40.50.11500">
    <property type="match status" value="1"/>
</dbReference>
<feature type="compositionally biased region" description="Basic residues" evidence="1">
    <location>
        <begin position="896"/>
        <end position="916"/>
    </location>
</feature>
<dbReference type="GO" id="GO:0031410">
    <property type="term" value="C:cytoplasmic vesicle"/>
    <property type="evidence" value="ECO:0007669"/>
    <property type="project" value="TreeGrafter"/>
</dbReference>